<dbReference type="GO" id="GO:0005829">
    <property type="term" value="C:cytosol"/>
    <property type="evidence" value="ECO:0007669"/>
    <property type="project" value="TreeGrafter"/>
</dbReference>
<reference evidence="4 5" key="3">
    <citation type="journal article" name="Genome Announc.">
        <title>Improved Draft Genome Sequence of Clostridium pasteurianum Strain ATCC 6013 (DSM 525) Using a Hybrid Next-Generation Sequencing Approach.</title>
        <authorList>
            <person name="Pyne M.E."/>
            <person name="Utturkar S."/>
            <person name="Brown S.D."/>
            <person name="Moo-Young M."/>
            <person name="Chung D.A."/>
            <person name="Chou C.P."/>
        </authorList>
    </citation>
    <scope>NUCLEOTIDE SEQUENCE [LARGE SCALE GENOMIC DNA]</scope>
    <source>
        <strain evidence="4 5">ATCC 6013</strain>
    </source>
</reference>
<evidence type="ECO:0000313" key="4">
    <source>
        <dbReference type="EMBL" id="KRU11917.1"/>
    </source>
</evidence>
<dbReference type="AlphaFoldDB" id="A0A0H3J9Y4"/>
<dbReference type="Proteomes" id="UP000030905">
    <property type="component" value="Chromosome"/>
</dbReference>
<dbReference type="eggNOG" id="COG0778">
    <property type="taxonomic scope" value="Bacteria"/>
</dbReference>
<dbReference type="Pfam" id="PF00881">
    <property type="entry name" value="Nitroreductase"/>
    <property type="match status" value="1"/>
</dbReference>
<dbReference type="EMBL" id="JPGY02000001">
    <property type="protein sequence ID" value="KRU11917.1"/>
    <property type="molecule type" value="Genomic_DNA"/>
</dbReference>
<evidence type="ECO:0000313" key="6">
    <source>
        <dbReference type="Proteomes" id="UP000030905"/>
    </source>
</evidence>
<evidence type="ECO:0000259" key="2">
    <source>
        <dbReference type="Pfam" id="PF00881"/>
    </source>
</evidence>
<dbReference type="InterPro" id="IPR050627">
    <property type="entry name" value="Nitroreductase/BluB"/>
</dbReference>
<evidence type="ECO:0000313" key="5">
    <source>
        <dbReference type="Proteomes" id="UP000028042"/>
    </source>
</evidence>
<dbReference type="KEGG" id="cpae:CPAST_c20150"/>
<proteinExistence type="predicted"/>
<dbReference type="GO" id="GO:0046256">
    <property type="term" value="P:2,4,6-trinitrotoluene catabolic process"/>
    <property type="evidence" value="ECO:0007669"/>
    <property type="project" value="TreeGrafter"/>
</dbReference>
<dbReference type="SUPFAM" id="SSF55469">
    <property type="entry name" value="FMN-dependent nitroreductase-like"/>
    <property type="match status" value="1"/>
</dbReference>
<reference evidence="4" key="2">
    <citation type="submission" date="2015-10" db="EMBL/GenBank/DDBJ databases">
        <title>Improved Draft Genome Sequence of Clostridium pasteurianum Strain ATCC 6013 (DSM 525) Using a Hybrid Next-Generation Sequencing Approach.</title>
        <authorList>
            <person name="Pyne M.E."/>
            <person name="Utturkar S.M."/>
            <person name="Brown S.D."/>
            <person name="Moo-Young M."/>
            <person name="Chung D.A."/>
            <person name="Chou P.C."/>
        </authorList>
    </citation>
    <scope>NUCLEOTIDE SEQUENCE</scope>
    <source>
        <strain evidence="4">ATCC 6013</strain>
    </source>
</reference>
<accession>A0A0H3J9Y4</accession>
<evidence type="ECO:0000313" key="3">
    <source>
        <dbReference type="EMBL" id="AJA52073.1"/>
    </source>
</evidence>
<dbReference type="PANTHER" id="PTHR23026">
    <property type="entry name" value="NADPH NITROREDUCTASE"/>
    <property type="match status" value="1"/>
</dbReference>
<sequence>MSELLKNEALKNLFERRSIRSFKSEQIKDEELKEILEAGKYAPSAANQQSWHFTVIQNKEILQKINDVAKSAFEKSGIKRYEERAKAEDFSAFYNAPTYIIVSADEKAIAPIADSALALGNLFLAAESLGIGSVWIHAVNFLYTTEEGKALFKELGIPDGYVTYGSGAFGYNAGEKPKPAPRREGTVNIIK</sequence>
<dbReference type="InterPro" id="IPR029479">
    <property type="entry name" value="Nitroreductase"/>
</dbReference>
<dbReference type="InterPro" id="IPR000415">
    <property type="entry name" value="Nitroreductase-like"/>
</dbReference>
<dbReference type="Gene3D" id="3.40.109.10">
    <property type="entry name" value="NADH Oxidase"/>
    <property type="match status" value="1"/>
</dbReference>
<dbReference type="EMBL" id="CP009268">
    <property type="protein sequence ID" value="AJA52073.1"/>
    <property type="molecule type" value="Genomic_DNA"/>
</dbReference>
<dbReference type="CDD" id="cd02136">
    <property type="entry name" value="PnbA_NfnB-like"/>
    <property type="match status" value="1"/>
</dbReference>
<keyword evidence="6" id="KW-1185">Reference proteome</keyword>
<dbReference type="GeneID" id="93074166"/>
<dbReference type="KEGG" id="cpat:CLPA_c20150"/>
<feature type="domain" description="Nitroreductase" evidence="2">
    <location>
        <begin position="15"/>
        <end position="171"/>
    </location>
</feature>
<keyword evidence="1" id="KW-0520">NAD</keyword>
<evidence type="ECO:0000256" key="1">
    <source>
        <dbReference type="ARBA" id="ARBA00023027"/>
    </source>
</evidence>
<dbReference type="PATRIC" id="fig|1262449.3.peg.980"/>
<dbReference type="PANTHER" id="PTHR23026:SF125">
    <property type="entry name" value="OXYGEN-INSENSITIVE NAD(P)H NITROREDUCTASE"/>
    <property type="match status" value="1"/>
</dbReference>
<dbReference type="GO" id="GO:0046857">
    <property type="term" value="F:oxidoreductase activity, acting on other nitrogenous compounds as donors, with NAD or NADP as acceptor"/>
    <property type="evidence" value="ECO:0007669"/>
    <property type="project" value="TreeGrafter"/>
</dbReference>
<reference evidence="3 6" key="1">
    <citation type="journal article" date="2015" name="Genome Announc.">
        <title>Complete Genome Sequence of the Nitrogen-Fixing and Solvent-Producing Clostridium pasteurianum DSM 525.</title>
        <authorList>
            <person name="Poehlein A."/>
            <person name="Grosse-Honebrink A."/>
            <person name="Zhang Y."/>
            <person name="Minton N.P."/>
            <person name="Daniel R."/>
        </authorList>
    </citation>
    <scope>NUCLEOTIDE SEQUENCE [LARGE SCALE GENOMIC DNA]</scope>
    <source>
        <strain evidence="3">DSM 525</strain>
        <strain evidence="6">DSM 525 / ATCC 6013</strain>
    </source>
</reference>
<protein>
    <submittedName>
        <fullName evidence="3">Nitroreductase</fullName>
    </submittedName>
</protein>
<organism evidence="3 6">
    <name type="scientific">Clostridium pasteurianum DSM 525 = ATCC 6013</name>
    <dbReference type="NCBI Taxonomy" id="1262449"/>
    <lineage>
        <taxon>Bacteria</taxon>
        <taxon>Bacillati</taxon>
        <taxon>Bacillota</taxon>
        <taxon>Clostridia</taxon>
        <taxon>Eubacteriales</taxon>
        <taxon>Clostridiaceae</taxon>
        <taxon>Clostridium</taxon>
    </lineage>
</organism>
<dbReference type="RefSeq" id="WP_003442304.1">
    <property type="nucleotide sequence ID" value="NZ_ANZB01000002.1"/>
</dbReference>
<gene>
    <name evidence="3" type="ORF">CLPA_c20150</name>
    <name evidence="4" type="ORF">CP6013_01164</name>
</gene>
<dbReference type="Proteomes" id="UP000028042">
    <property type="component" value="Unassembled WGS sequence"/>
</dbReference>
<name>A0A0H3J9Y4_CLOPA</name>